<keyword evidence="3" id="KW-1185">Reference proteome</keyword>
<sequence>MKKEVMYYFWVATGNIEISEKPIHLALGSGGGVEADRGAGGSPLLLEAQLAGAVLRAEEAQRHLEEREMDLRLTTEHAMDLQGQRDQLQGKRDQLQGQRDQL</sequence>
<dbReference type="AlphaFoldDB" id="A0A843WQD0"/>
<evidence type="ECO:0000313" key="2">
    <source>
        <dbReference type="EMBL" id="MQM06675.1"/>
    </source>
</evidence>
<organism evidence="2 3">
    <name type="scientific">Colocasia esculenta</name>
    <name type="common">Wild taro</name>
    <name type="synonym">Arum esculentum</name>
    <dbReference type="NCBI Taxonomy" id="4460"/>
    <lineage>
        <taxon>Eukaryota</taxon>
        <taxon>Viridiplantae</taxon>
        <taxon>Streptophyta</taxon>
        <taxon>Embryophyta</taxon>
        <taxon>Tracheophyta</taxon>
        <taxon>Spermatophyta</taxon>
        <taxon>Magnoliopsida</taxon>
        <taxon>Liliopsida</taxon>
        <taxon>Araceae</taxon>
        <taxon>Aroideae</taxon>
        <taxon>Colocasieae</taxon>
        <taxon>Colocasia</taxon>
    </lineage>
</organism>
<comment type="caution">
    <text evidence="2">The sequence shown here is derived from an EMBL/GenBank/DDBJ whole genome shotgun (WGS) entry which is preliminary data.</text>
</comment>
<evidence type="ECO:0000256" key="1">
    <source>
        <dbReference type="SAM" id="MobiDB-lite"/>
    </source>
</evidence>
<proteinExistence type="predicted"/>
<dbReference type="Proteomes" id="UP000652761">
    <property type="component" value="Unassembled WGS sequence"/>
</dbReference>
<evidence type="ECO:0000313" key="3">
    <source>
        <dbReference type="Proteomes" id="UP000652761"/>
    </source>
</evidence>
<feature type="region of interest" description="Disordered" evidence="1">
    <location>
        <begin position="74"/>
        <end position="102"/>
    </location>
</feature>
<accession>A0A843WQD0</accession>
<reference evidence="2" key="1">
    <citation type="submission" date="2017-07" db="EMBL/GenBank/DDBJ databases">
        <title>Taro Niue Genome Assembly and Annotation.</title>
        <authorList>
            <person name="Atibalentja N."/>
            <person name="Keating K."/>
            <person name="Fields C.J."/>
        </authorList>
    </citation>
    <scope>NUCLEOTIDE SEQUENCE</scope>
    <source>
        <strain evidence="2">Niue_2</strain>
        <tissue evidence="2">Leaf</tissue>
    </source>
</reference>
<name>A0A843WQD0_COLES</name>
<gene>
    <name evidence="2" type="ORF">Taro_039498</name>
</gene>
<dbReference type="EMBL" id="NMUH01003686">
    <property type="protein sequence ID" value="MQM06675.1"/>
    <property type="molecule type" value="Genomic_DNA"/>
</dbReference>
<protein>
    <submittedName>
        <fullName evidence="2">Uncharacterized protein</fullName>
    </submittedName>
</protein>